<feature type="region of interest" description="Disordered" evidence="1">
    <location>
        <begin position="429"/>
        <end position="527"/>
    </location>
</feature>
<feature type="compositionally biased region" description="Polar residues" evidence="1">
    <location>
        <begin position="984"/>
        <end position="995"/>
    </location>
</feature>
<feature type="compositionally biased region" description="Polar residues" evidence="1">
    <location>
        <begin position="586"/>
        <end position="602"/>
    </location>
</feature>
<feature type="region of interest" description="Disordered" evidence="1">
    <location>
        <begin position="1047"/>
        <end position="1066"/>
    </location>
</feature>
<feature type="compositionally biased region" description="Polar residues" evidence="1">
    <location>
        <begin position="167"/>
        <end position="182"/>
    </location>
</feature>
<feature type="region of interest" description="Disordered" evidence="1">
    <location>
        <begin position="339"/>
        <end position="372"/>
    </location>
</feature>
<feature type="compositionally biased region" description="Polar residues" evidence="1">
    <location>
        <begin position="931"/>
        <end position="949"/>
    </location>
</feature>
<feature type="region of interest" description="Disordered" evidence="1">
    <location>
        <begin position="1388"/>
        <end position="1426"/>
    </location>
</feature>
<keyword evidence="2" id="KW-0472">Membrane</keyword>
<feature type="region of interest" description="Disordered" evidence="1">
    <location>
        <begin position="771"/>
        <end position="792"/>
    </location>
</feature>
<feature type="compositionally biased region" description="Gly residues" evidence="1">
    <location>
        <begin position="912"/>
        <end position="924"/>
    </location>
</feature>
<feature type="region of interest" description="Disordered" evidence="1">
    <location>
        <begin position="81"/>
        <end position="302"/>
    </location>
</feature>
<feature type="compositionally biased region" description="Polar residues" evidence="1">
    <location>
        <begin position="473"/>
        <end position="483"/>
    </location>
</feature>
<dbReference type="GO" id="GO:0001402">
    <property type="term" value="P:signal transduction involved in filamentous growth"/>
    <property type="evidence" value="ECO:0007669"/>
    <property type="project" value="TreeGrafter"/>
</dbReference>
<feature type="compositionally biased region" description="Low complexity" evidence="1">
    <location>
        <begin position="139"/>
        <end position="160"/>
    </location>
</feature>
<dbReference type="GO" id="GO:0030010">
    <property type="term" value="P:establishment of cell polarity"/>
    <property type="evidence" value="ECO:0007669"/>
    <property type="project" value="TreeGrafter"/>
</dbReference>
<feature type="region of interest" description="Disordered" evidence="1">
    <location>
        <begin position="805"/>
        <end position="1017"/>
    </location>
</feature>
<dbReference type="GO" id="GO:0031505">
    <property type="term" value="P:fungal-type cell wall organization"/>
    <property type="evidence" value="ECO:0007669"/>
    <property type="project" value="TreeGrafter"/>
</dbReference>
<evidence type="ECO:0000313" key="4">
    <source>
        <dbReference type="EMBL" id="CAF9904285.1"/>
    </source>
</evidence>
<evidence type="ECO:0000256" key="1">
    <source>
        <dbReference type="SAM" id="MobiDB-lite"/>
    </source>
</evidence>
<feature type="region of interest" description="Disordered" evidence="1">
    <location>
        <begin position="574"/>
        <end position="602"/>
    </location>
</feature>
<feature type="signal peptide" evidence="3">
    <location>
        <begin position="1"/>
        <end position="21"/>
    </location>
</feature>
<gene>
    <name evidence="4" type="ORF">ALECFALPRED_006243</name>
</gene>
<feature type="compositionally biased region" description="Low complexity" evidence="1">
    <location>
        <begin position="673"/>
        <end position="702"/>
    </location>
</feature>
<dbReference type="GO" id="GO:0005034">
    <property type="term" value="F:osmosensor activity"/>
    <property type="evidence" value="ECO:0007669"/>
    <property type="project" value="InterPro"/>
</dbReference>
<feature type="compositionally biased region" description="Polar residues" evidence="1">
    <location>
        <begin position="201"/>
        <end position="302"/>
    </location>
</feature>
<feature type="compositionally biased region" description="Polar residues" evidence="1">
    <location>
        <begin position="966"/>
        <end position="976"/>
    </location>
</feature>
<dbReference type="GO" id="GO:0009986">
    <property type="term" value="C:cell surface"/>
    <property type="evidence" value="ECO:0007669"/>
    <property type="project" value="TreeGrafter"/>
</dbReference>
<protein>
    <submittedName>
        <fullName evidence="4">Uncharacterized protein</fullName>
    </submittedName>
</protein>
<keyword evidence="3" id="KW-0732">Signal</keyword>
<dbReference type="GO" id="GO:0006972">
    <property type="term" value="P:hyperosmotic response"/>
    <property type="evidence" value="ECO:0007669"/>
    <property type="project" value="TreeGrafter"/>
</dbReference>
<dbReference type="GO" id="GO:0007232">
    <property type="term" value="P:osmosensory signaling pathway via Sho1 osmosensor"/>
    <property type="evidence" value="ECO:0007669"/>
    <property type="project" value="InterPro"/>
</dbReference>
<dbReference type="Proteomes" id="UP000664203">
    <property type="component" value="Unassembled WGS sequence"/>
</dbReference>
<feature type="region of interest" description="Disordered" evidence="1">
    <location>
        <begin position="667"/>
        <end position="745"/>
    </location>
</feature>
<evidence type="ECO:0000313" key="5">
    <source>
        <dbReference type="Proteomes" id="UP000664203"/>
    </source>
</evidence>
<feature type="chain" id="PRO_5034346350" evidence="3">
    <location>
        <begin position="22"/>
        <end position="1426"/>
    </location>
</feature>
<feature type="transmembrane region" description="Helical" evidence="2">
    <location>
        <begin position="1322"/>
        <end position="1343"/>
    </location>
</feature>
<feature type="compositionally biased region" description="Polar residues" evidence="1">
    <location>
        <begin position="712"/>
        <end position="732"/>
    </location>
</feature>
<organism evidence="4 5">
    <name type="scientific">Alectoria fallacina</name>
    <dbReference type="NCBI Taxonomy" id="1903189"/>
    <lineage>
        <taxon>Eukaryota</taxon>
        <taxon>Fungi</taxon>
        <taxon>Dikarya</taxon>
        <taxon>Ascomycota</taxon>
        <taxon>Pezizomycotina</taxon>
        <taxon>Lecanoromycetes</taxon>
        <taxon>OSLEUM clade</taxon>
        <taxon>Lecanoromycetidae</taxon>
        <taxon>Lecanorales</taxon>
        <taxon>Lecanorineae</taxon>
        <taxon>Parmeliaceae</taxon>
        <taxon>Alectoria</taxon>
    </lineage>
</organism>
<dbReference type="PANTHER" id="PTHR35778">
    <property type="entry name" value="SIGNALING MUCIN HKR1-RELATED"/>
    <property type="match status" value="1"/>
</dbReference>
<name>A0A8H3I226_9LECA</name>
<dbReference type="InterPro" id="IPR039295">
    <property type="entry name" value="MSB2"/>
</dbReference>
<keyword evidence="2" id="KW-0812">Transmembrane</keyword>
<evidence type="ECO:0000256" key="2">
    <source>
        <dbReference type="SAM" id="Phobius"/>
    </source>
</evidence>
<feature type="compositionally biased region" description="Low complexity" evidence="1">
    <location>
        <begin position="91"/>
        <end position="126"/>
    </location>
</feature>
<dbReference type="EMBL" id="CAJPDR010000004">
    <property type="protein sequence ID" value="CAF9904285.1"/>
    <property type="molecule type" value="Genomic_DNA"/>
</dbReference>
<reference evidence="4" key="1">
    <citation type="submission" date="2021-03" db="EMBL/GenBank/DDBJ databases">
        <authorList>
            <person name="Tagirdzhanova G."/>
        </authorList>
    </citation>
    <scope>NUCLEOTIDE SEQUENCE</scope>
</reference>
<evidence type="ECO:0000256" key="3">
    <source>
        <dbReference type="SAM" id="SignalP"/>
    </source>
</evidence>
<keyword evidence="5" id="KW-1185">Reference proteome</keyword>
<dbReference type="OrthoDB" id="3366093at2759"/>
<comment type="caution">
    <text evidence="4">The sequence shown here is derived from an EMBL/GenBank/DDBJ whole genome shotgun (WGS) entry which is preliminary data.</text>
</comment>
<proteinExistence type="predicted"/>
<dbReference type="GO" id="GO:0005886">
    <property type="term" value="C:plasma membrane"/>
    <property type="evidence" value="ECO:0007669"/>
    <property type="project" value="InterPro"/>
</dbReference>
<feature type="compositionally biased region" description="Low complexity" evidence="1">
    <location>
        <begin position="183"/>
        <end position="200"/>
    </location>
</feature>
<feature type="compositionally biased region" description="Polar residues" evidence="1">
    <location>
        <begin position="501"/>
        <end position="516"/>
    </location>
</feature>
<keyword evidence="2" id="KW-1133">Transmembrane helix</keyword>
<sequence>MFRRSSVIFTASLALLSTLDSATCFAAAAPAQPREDLERPRFLKKEIKRFVFTNTTTSRGRPPDESSTPDLEALLHDALTSSSSQDLGADATPTSATPTITITPSVTQSDNEQSSSSDVSLSLTSDNDGDSDAFLSLYPSTTTKTTTTSPISSASPPSSSLNDGEGATTQSSIVSEGNSNEITGSSQSPPSTSASYSGQSNENGVVPQTTHPSTVEPSGNGVTPSQLGSTGQPESSASPSSAILTNSHGNPQDSLDVVDQNSVSTASETSVLNAVGQGPSTLGSQTPPSTGQQTDTQVQPDETQGVDALHSSLSSEGAGTPPATTSIVGSPSFALAAGESIKSNSEAESDRLAGAVTTTTGGLESPPVTTAGAGFSAVAPTAETTIKSPANDEADHLVTGLTTATSGSPPAATSAEDSLAAVPGETIETSQATSGIPALNTKTDNERSTNTYTNGNDAVPTTLGGGAGAATTHVAQPASSPFAPQSVAVPATGTNPGAEASQVTAGPGDTQSTLTPGSGVGPISQNGGILESSASIALQPNLDHASSQVEGSPLQTTLGDGKVVPNTAQITGVGKFTGTPLETPPASVSSPGGDQKSNPNLSPVATEAASIFNPSLAAAASKLNAIPASIENPLATVSGNPALVLNPALTAAASVLGALPASIQNPEPQVSLPGSPASASPVISGGSSSPGGSPPNTAGATASPVGAGPPITVSSLGETESPIGTVSPNGGTESPIGTGSPIGGSASLIGGTASSLVGTASPIGTVSPVGGTESLVGTGSPTGGSAFPIGGTASPVGTGSSIGATGFPLVGTVPPGGETGSPTDGTASPVGATGSLIGTTAPPVGATGSPVGATGSSVGETASPIGRTGSPIGGTESPVGATGSSFGGNGSPTGVTRSPVVGTESPVATGSLVGGTGSLIGGTGSLVATGSPVSETGSPLETESTTASGEPTPGQVSGGSVLPSGDTHQIPPNTAPVSGVPESGSITASNGQVIQGTPAPTPQSATPESGIAGYSTQSNGRVVPISAAAGTGSTVSDGQVVPIATGHEASAQSPGPNETGAAGASSAAQSAAANAVGATQNNAIPPGPTVTPVVPQHQQFSGKGPYTQSPVGYDTSTTQIVPTNIIHGPSSTPSATQGHYFGPSNLPSDVPQILYQNGGPGSQPPNTRLINIAFRYPLNYLFVYNHTISQQQIFHYIPLGICYGLEIEIAQITMQSLRAWNTYEDLGYVTTLALAWIPEGLVDNLALLVETSVSRFYNNPDNSTAFLLSMINNAIPITGSNSTDGVSTPFGNIPTDTSSAKNVGAPIGGDIGNSEHVRASSVGIGVGVACGAAAYGAAMFFVARRYKKRRQSHLRSPSMFSSPVMSHAGPDAGAGAALMSGAMGERSASPYYDNDGRAGSRGSGRSGSSRHQISAPVMAENSLGWN</sequence>
<dbReference type="PANTHER" id="PTHR35778:SF1">
    <property type="entry name" value="SIGNALING MUCIN HKR1-RELATED"/>
    <property type="match status" value="1"/>
</dbReference>
<dbReference type="GO" id="GO:0030427">
    <property type="term" value="C:site of polarized growth"/>
    <property type="evidence" value="ECO:0007669"/>
    <property type="project" value="TreeGrafter"/>
</dbReference>
<accession>A0A8H3I226</accession>
<feature type="compositionally biased region" description="Low complexity" evidence="1">
    <location>
        <begin position="734"/>
        <end position="745"/>
    </location>
</feature>
<dbReference type="GO" id="GO:0005576">
    <property type="term" value="C:extracellular region"/>
    <property type="evidence" value="ECO:0007669"/>
    <property type="project" value="TreeGrafter"/>
</dbReference>